<keyword evidence="5" id="KW-0560">Oxidoreductase</keyword>
<evidence type="ECO:0000256" key="3">
    <source>
        <dbReference type="ARBA" id="ARBA00022617"/>
    </source>
</evidence>
<evidence type="ECO:0000256" key="1">
    <source>
        <dbReference type="ARBA" id="ARBA00001971"/>
    </source>
</evidence>
<dbReference type="AlphaFoldDB" id="A0A367YL10"/>
<dbReference type="Gene3D" id="1.10.630.10">
    <property type="entry name" value="Cytochrome P450"/>
    <property type="match status" value="2"/>
</dbReference>
<keyword evidence="7" id="KW-0503">Monooxygenase</keyword>
<evidence type="ECO:0000256" key="5">
    <source>
        <dbReference type="ARBA" id="ARBA00023002"/>
    </source>
</evidence>
<evidence type="ECO:0000313" key="8">
    <source>
        <dbReference type="EMBL" id="RCK66259.1"/>
    </source>
</evidence>
<dbReference type="OrthoDB" id="1470350at2759"/>
<evidence type="ECO:0000313" key="9">
    <source>
        <dbReference type="Proteomes" id="UP000253472"/>
    </source>
</evidence>
<keyword evidence="4" id="KW-0479">Metal-binding</keyword>
<dbReference type="EMBL" id="QLNQ01000016">
    <property type="protein sequence ID" value="RCK66259.1"/>
    <property type="molecule type" value="Genomic_DNA"/>
</dbReference>
<dbReference type="PANTHER" id="PTHR24287:SF1">
    <property type="entry name" value="P450, PUTATIVE (EUROFUNG)-RELATED"/>
    <property type="match status" value="1"/>
</dbReference>
<reference evidence="8 9" key="1">
    <citation type="submission" date="2018-06" db="EMBL/GenBank/DDBJ databases">
        <title>Whole genome sequencing of Candida tropicalis (genome annotated by CSBL at Korea University).</title>
        <authorList>
            <person name="Ahn J."/>
        </authorList>
    </citation>
    <scope>NUCLEOTIDE SEQUENCE [LARGE SCALE GENOMIC DNA]</scope>
    <source>
        <strain evidence="8 9">ATCC 20962</strain>
    </source>
</reference>
<dbReference type="PANTHER" id="PTHR24287">
    <property type="entry name" value="P450, PUTATIVE (EUROFUNG)-RELATED"/>
    <property type="match status" value="1"/>
</dbReference>
<dbReference type="Proteomes" id="UP000253472">
    <property type="component" value="Unassembled WGS sequence"/>
</dbReference>
<dbReference type="GO" id="GO:0004497">
    <property type="term" value="F:monooxygenase activity"/>
    <property type="evidence" value="ECO:0007669"/>
    <property type="project" value="UniProtKB-KW"/>
</dbReference>
<dbReference type="InterPro" id="IPR036396">
    <property type="entry name" value="Cyt_P450_sf"/>
</dbReference>
<sequence length="300" mass="34335">MWSGSSTCVYFGYEYCYTKYLKHKHGAGEIENVIDDGFFGFRLPLLLMRASNEGRLIEFSIKRFESAPHPQNQTLVNRTLGVPLILTKDPMNIKAMLSTQFGDISLGLRLHQFEPLLGKGIFLSEWKHSRSMLRPQFAKDRVSHVLDLEPHFMLLQKHIDGHNGDYFDIQELYFRELVEHTRDPVALQDQVLNVLLTGRGTTALSLSFATFELARNDRMWKKLREEVILTMGQSSDETTVAGLKSCRYIKAILNETLRLYPSLPRNARFATRNTTLPRGGGPDGPERTNPRVFHLCYTLG</sequence>
<proteinExistence type="inferred from homology"/>
<dbReference type="GO" id="GO:0020037">
    <property type="term" value="F:heme binding"/>
    <property type="evidence" value="ECO:0007669"/>
    <property type="project" value="InterPro"/>
</dbReference>
<keyword evidence="6" id="KW-0408">Iron</keyword>
<evidence type="ECO:0000256" key="6">
    <source>
        <dbReference type="ARBA" id="ARBA00023004"/>
    </source>
</evidence>
<dbReference type="InterPro" id="IPR001128">
    <property type="entry name" value="Cyt_P450"/>
</dbReference>
<dbReference type="Pfam" id="PF00067">
    <property type="entry name" value="p450"/>
    <property type="match status" value="1"/>
</dbReference>
<comment type="cofactor">
    <cofactor evidence="1">
        <name>heme</name>
        <dbReference type="ChEBI" id="CHEBI:30413"/>
    </cofactor>
</comment>
<comment type="similarity">
    <text evidence="2">Belongs to the cytochrome P450 family.</text>
</comment>
<dbReference type="GO" id="GO:0016705">
    <property type="term" value="F:oxidoreductase activity, acting on paired donors, with incorporation or reduction of molecular oxygen"/>
    <property type="evidence" value="ECO:0007669"/>
    <property type="project" value="InterPro"/>
</dbReference>
<evidence type="ECO:0000256" key="4">
    <source>
        <dbReference type="ARBA" id="ARBA00022723"/>
    </source>
</evidence>
<accession>A0A367YL10</accession>
<dbReference type="SUPFAM" id="SSF48264">
    <property type="entry name" value="Cytochrome P450"/>
    <property type="match status" value="1"/>
</dbReference>
<dbReference type="STRING" id="5486.A0A367YL10"/>
<protein>
    <recommendedName>
        <fullName evidence="10">Cytochrome P450</fullName>
    </recommendedName>
</protein>
<organism evidence="8 9">
    <name type="scientific">Candida viswanathii</name>
    <dbReference type="NCBI Taxonomy" id="5486"/>
    <lineage>
        <taxon>Eukaryota</taxon>
        <taxon>Fungi</taxon>
        <taxon>Dikarya</taxon>
        <taxon>Ascomycota</taxon>
        <taxon>Saccharomycotina</taxon>
        <taxon>Pichiomycetes</taxon>
        <taxon>Debaryomycetaceae</taxon>
        <taxon>Candida/Lodderomyces clade</taxon>
        <taxon>Candida</taxon>
    </lineage>
</organism>
<evidence type="ECO:0000256" key="2">
    <source>
        <dbReference type="ARBA" id="ARBA00010617"/>
    </source>
</evidence>
<evidence type="ECO:0000256" key="7">
    <source>
        <dbReference type="ARBA" id="ARBA00023033"/>
    </source>
</evidence>
<dbReference type="GO" id="GO:0005506">
    <property type="term" value="F:iron ion binding"/>
    <property type="evidence" value="ECO:0007669"/>
    <property type="project" value="InterPro"/>
</dbReference>
<name>A0A367YL10_9ASCO</name>
<keyword evidence="9" id="KW-1185">Reference proteome</keyword>
<evidence type="ECO:0008006" key="10">
    <source>
        <dbReference type="Google" id="ProtNLM"/>
    </source>
</evidence>
<dbReference type="InterPro" id="IPR047146">
    <property type="entry name" value="Cyt_P450_E_CYP52_fungi"/>
</dbReference>
<keyword evidence="3" id="KW-0349">Heme</keyword>
<comment type="caution">
    <text evidence="8">The sequence shown here is derived from an EMBL/GenBank/DDBJ whole genome shotgun (WGS) entry which is preliminary data.</text>
</comment>
<gene>
    <name evidence="8" type="ORF">Cantr_01996</name>
</gene>